<reference evidence="1" key="1">
    <citation type="journal article" date="2021" name="New Phytol.">
        <title>Evolutionary innovations through gain and loss of genes in the ectomycorrhizal Boletales.</title>
        <authorList>
            <person name="Wu G."/>
            <person name="Miyauchi S."/>
            <person name="Morin E."/>
            <person name="Kuo A."/>
            <person name="Drula E."/>
            <person name="Varga T."/>
            <person name="Kohler A."/>
            <person name="Feng B."/>
            <person name="Cao Y."/>
            <person name="Lipzen A."/>
            <person name="Daum C."/>
            <person name="Hundley H."/>
            <person name="Pangilinan J."/>
            <person name="Johnson J."/>
            <person name="Barry K."/>
            <person name="LaButti K."/>
            <person name="Ng V."/>
            <person name="Ahrendt S."/>
            <person name="Min B."/>
            <person name="Choi I.G."/>
            <person name="Park H."/>
            <person name="Plett J.M."/>
            <person name="Magnuson J."/>
            <person name="Spatafora J.W."/>
            <person name="Nagy L.G."/>
            <person name="Henrissat B."/>
            <person name="Grigoriev I.V."/>
            <person name="Yang Z.L."/>
            <person name="Xu J."/>
            <person name="Martin F.M."/>
        </authorList>
    </citation>
    <scope>NUCLEOTIDE SEQUENCE</scope>
    <source>
        <strain evidence="1">KKN 215</strain>
    </source>
</reference>
<keyword evidence="2" id="KW-1185">Reference proteome</keyword>
<protein>
    <submittedName>
        <fullName evidence="1">Uncharacterized protein</fullName>
    </submittedName>
</protein>
<dbReference type="EMBL" id="JAEVFJ010000038">
    <property type="protein sequence ID" value="KAH8089898.1"/>
    <property type="molecule type" value="Genomic_DNA"/>
</dbReference>
<proteinExistence type="predicted"/>
<name>A0A8K0UGL1_9AGAR</name>
<evidence type="ECO:0000313" key="2">
    <source>
        <dbReference type="Proteomes" id="UP000813824"/>
    </source>
</evidence>
<evidence type="ECO:0000313" key="1">
    <source>
        <dbReference type="EMBL" id="KAH8089898.1"/>
    </source>
</evidence>
<dbReference type="Proteomes" id="UP000813824">
    <property type="component" value="Unassembled WGS sequence"/>
</dbReference>
<sequence>MSKALCCTYLESQFGTPSFITLKAVPASLRGFLRRRKHRLAPHKSMMHDVAGIGKLIAAASRVSYALERNYPGSSGQPIRVSPPGTLSFVNSDLYKIRGCQRHELARLSEQHCCFPSLWWGVASDNRSTHWVGTWFEARGKGMCFVFINSLQLSNIVHFPSSAVFATGLQPPCCLRQVSVVVLSRLSLRFQIFLRLSAKISHHFGGRLNKETTVSSPAATNIVCAERCWTAHGREGPANTPQVWDAFNLQIGFAIPVKSCVPGACVRTEVTRWPKSTDGEICFGRENVRTSRRSLADSIGGSICLDANDGDKEGFWYNGGEDVRRASEQKVERV</sequence>
<organism evidence="1 2">
    <name type="scientific">Cristinia sonorae</name>
    <dbReference type="NCBI Taxonomy" id="1940300"/>
    <lineage>
        <taxon>Eukaryota</taxon>
        <taxon>Fungi</taxon>
        <taxon>Dikarya</taxon>
        <taxon>Basidiomycota</taxon>
        <taxon>Agaricomycotina</taxon>
        <taxon>Agaricomycetes</taxon>
        <taxon>Agaricomycetidae</taxon>
        <taxon>Agaricales</taxon>
        <taxon>Pleurotineae</taxon>
        <taxon>Stephanosporaceae</taxon>
        <taxon>Cristinia</taxon>
    </lineage>
</organism>
<dbReference type="AlphaFoldDB" id="A0A8K0UGL1"/>
<comment type="caution">
    <text evidence="1">The sequence shown here is derived from an EMBL/GenBank/DDBJ whole genome shotgun (WGS) entry which is preliminary data.</text>
</comment>
<accession>A0A8K0UGL1</accession>
<gene>
    <name evidence="1" type="ORF">BXZ70DRAFT_909982</name>
</gene>